<evidence type="ECO:0000256" key="2">
    <source>
        <dbReference type="ARBA" id="ARBA00022679"/>
    </source>
</evidence>
<evidence type="ECO:0000313" key="5">
    <source>
        <dbReference type="EMBL" id="KRM99003.1"/>
    </source>
</evidence>
<sequence length="373" mass="38235">MKIVIATDSFKGSGSSQAIGTAIKQGILQVAPTTQVVVMPVADGGEGTLASLVTAHHGHYQTSQVTGALGAPVTAKFGVYDRTAVIEVAAAVGLPSVHGHEDPLRASSYGVGELIRCALDTGAHRILIGLGGSATNDGGLGMAQALGAHFYTKTKEEVAPGLNGLDQVVQLDLTQLDPRLRQTELVGLTDVQNPLTGTQGATYVYGQQKGLTQAQLPSSDITMQRYAQLVQVRTGINAASSLGTGAAGGLGFGLVTLLKAKLVAGAPYILQQIGLAKQVAAADLVVTGEGRLDKQSLNGKLPAEVAKIAKKAGKAVVAVVGSRSLALTSTPNIDLVLPLVNEPLSLAAATEKTFTLARLAGINIMQAWRLGQS</sequence>
<evidence type="ECO:0000256" key="3">
    <source>
        <dbReference type="ARBA" id="ARBA00022777"/>
    </source>
</evidence>
<dbReference type="EMBL" id="AYYI01000021">
    <property type="protein sequence ID" value="KRM99003.1"/>
    <property type="molecule type" value="Genomic_DNA"/>
</dbReference>
<dbReference type="InterPro" id="IPR018193">
    <property type="entry name" value="Glyc_kinase_flavodox-like_fold"/>
</dbReference>
<dbReference type="Gene3D" id="3.90.1510.10">
    <property type="entry name" value="Glycerate kinase, domain 2"/>
    <property type="match status" value="1"/>
</dbReference>
<dbReference type="PIRSF" id="PIRSF006078">
    <property type="entry name" value="GlxK"/>
    <property type="match status" value="1"/>
</dbReference>
<dbReference type="NCBIfam" id="TIGR00045">
    <property type="entry name" value="glycerate kinase"/>
    <property type="match status" value="1"/>
</dbReference>
<dbReference type="InterPro" id="IPR036129">
    <property type="entry name" value="Glycerate_kinase_sf"/>
</dbReference>
<dbReference type="PANTHER" id="PTHR21599:SF0">
    <property type="entry name" value="GLYCERATE KINASE"/>
    <property type="match status" value="1"/>
</dbReference>
<dbReference type="InterPro" id="IPR018197">
    <property type="entry name" value="Glycerate_kinase_RE-like"/>
</dbReference>
<evidence type="ECO:0000256" key="1">
    <source>
        <dbReference type="ARBA" id="ARBA00006284"/>
    </source>
</evidence>
<dbReference type="SUPFAM" id="SSF110738">
    <property type="entry name" value="Glycerate kinase I"/>
    <property type="match status" value="1"/>
</dbReference>
<dbReference type="PANTHER" id="PTHR21599">
    <property type="entry name" value="GLYCERATE KINASE"/>
    <property type="match status" value="1"/>
</dbReference>
<dbReference type="InterPro" id="IPR004381">
    <property type="entry name" value="Glycerate_kinase"/>
</dbReference>
<dbReference type="GO" id="GO:0031388">
    <property type="term" value="P:organic acid phosphorylation"/>
    <property type="evidence" value="ECO:0007669"/>
    <property type="project" value="UniProtKB-UniRule"/>
</dbReference>
<comment type="caution">
    <text evidence="5">The sequence shown here is derived from an EMBL/GenBank/DDBJ whole genome shotgun (WGS) entry which is preliminary data.</text>
</comment>
<dbReference type="OrthoDB" id="9774290at2"/>
<name>A0A0R2DEU6_9LACO</name>
<dbReference type="AlphaFoldDB" id="A0A0R2DEU6"/>
<dbReference type="RefSeq" id="WP_057873457.1">
    <property type="nucleotide sequence ID" value="NZ_AYYI01000021.1"/>
</dbReference>
<protein>
    <submittedName>
        <fullName evidence="5">Glycerate kinase</fullName>
    </submittedName>
</protein>
<proteinExistence type="inferred from homology"/>
<dbReference type="PATRIC" id="fig|1423796.3.peg.659"/>
<evidence type="ECO:0000313" key="6">
    <source>
        <dbReference type="Proteomes" id="UP000051638"/>
    </source>
</evidence>
<dbReference type="STRING" id="1423796.FC24_GL000642"/>
<dbReference type="GO" id="GO:0008887">
    <property type="term" value="F:glycerate kinase activity"/>
    <property type="evidence" value="ECO:0007669"/>
    <property type="project" value="UniProtKB-UniRule"/>
</dbReference>
<organism evidence="5 6">
    <name type="scientific">Loigolactobacillus rennini DSM 20253</name>
    <dbReference type="NCBI Taxonomy" id="1423796"/>
    <lineage>
        <taxon>Bacteria</taxon>
        <taxon>Bacillati</taxon>
        <taxon>Bacillota</taxon>
        <taxon>Bacilli</taxon>
        <taxon>Lactobacillales</taxon>
        <taxon>Lactobacillaceae</taxon>
        <taxon>Loigolactobacillus</taxon>
    </lineage>
</organism>
<accession>A0A0R2DEU6</accession>
<reference evidence="5 6" key="1">
    <citation type="journal article" date="2015" name="Genome Announc.">
        <title>Expanding the biotechnology potential of lactobacilli through comparative genomics of 213 strains and associated genera.</title>
        <authorList>
            <person name="Sun Z."/>
            <person name="Harris H.M."/>
            <person name="McCann A."/>
            <person name="Guo C."/>
            <person name="Argimon S."/>
            <person name="Zhang W."/>
            <person name="Yang X."/>
            <person name="Jeffery I.B."/>
            <person name="Cooney J.C."/>
            <person name="Kagawa T.F."/>
            <person name="Liu W."/>
            <person name="Song Y."/>
            <person name="Salvetti E."/>
            <person name="Wrobel A."/>
            <person name="Rasinkangas P."/>
            <person name="Parkhill J."/>
            <person name="Rea M.C."/>
            <person name="O'Sullivan O."/>
            <person name="Ritari J."/>
            <person name="Douillard F.P."/>
            <person name="Paul Ross R."/>
            <person name="Yang R."/>
            <person name="Briner A.E."/>
            <person name="Felis G.E."/>
            <person name="de Vos W.M."/>
            <person name="Barrangou R."/>
            <person name="Klaenhammer T.R."/>
            <person name="Caufield P.W."/>
            <person name="Cui Y."/>
            <person name="Zhang H."/>
            <person name="O'Toole P.W."/>
        </authorList>
    </citation>
    <scope>NUCLEOTIDE SEQUENCE [LARGE SCALE GENOMIC DNA]</scope>
    <source>
        <strain evidence="5 6">DSM 20253</strain>
    </source>
</reference>
<keyword evidence="6" id="KW-1185">Reference proteome</keyword>
<gene>
    <name evidence="5" type="ORF">FC24_GL000642</name>
</gene>
<dbReference type="Gene3D" id="3.40.50.10350">
    <property type="entry name" value="Glycerate kinase, domain 1"/>
    <property type="match status" value="1"/>
</dbReference>
<dbReference type="Pfam" id="PF02595">
    <property type="entry name" value="Gly_kinase"/>
    <property type="match status" value="1"/>
</dbReference>
<dbReference type="Proteomes" id="UP000051638">
    <property type="component" value="Unassembled WGS sequence"/>
</dbReference>
<evidence type="ECO:0000256" key="4">
    <source>
        <dbReference type="PIRNR" id="PIRNR006078"/>
    </source>
</evidence>
<keyword evidence="2 4" id="KW-0808">Transferase</keyword>
<comment type="similarity">
    <text evidence="1 4">Belongs to the glycerate kinase type-1 family.</text>
</comment>
<keyword evidence="3 4" id="KW-0418">Kinase</keyword>